<evidence type="ECO:0000256" key="8">
    <source>
        <dbReference type="ARBA" id="ARBA00022617"/>
    </source>
</evidence>
<keyword evidence="13" id="KW-0408">Iron</keyword>
<dbReference type="InterPro" id="IPR014312">
    <property type="entry name" value="Succ_DH_anchor"/>
</dbReference>
<name>A0A2G6PEP2_9GAMM</name>
<dbReference type="Pfam" id="PF01127">
    <property type="entry name" value="Sdh_cyt"/>
    <property type="match status" value="1"/>
</dbReference>
<evidence type="ECO:0000256" key="11">
    <source>
        <dbReference type="ARBA" id="ARBA00022982"/>
    </source>
</evidence>
<feature type="transmembrane region" description="Helical" evidence="15">
    <location>
        <begin position="98"/>
        <end position="124"/>
    </location>
</feature>
<dbReference type="GO" id="GO:0016020">
    <property type="term" value="C:membrane"/>
    <property type="evidence" value="ECO:0007669"/>
    <property type="project" value="UniProtKB-SubCell"/>
</dbReference>
<dbReference type="NCBIfam" id="TIGR02968">
    <property type="entry name" value="succ_dehyd_anc"/>
    <property type="match status" value="1"/>
</dbReference>
<dbReference type="Gene3D" id="1.20.1300.10">
    <property type="entry name" value="Fumarate reductase/succinate dehydrogenase, transmembrane subunit"/>
    <property type="match status" value="1"/>
</dbReference>
<evidence type="ECO:0000313" key="16">
    <source>
        <dbReference type="EMBL" id="PIE83031.1"/>
    </source>
</evidence>
<feature type="transmembrane region" description="Helical" evidence="15">
    <location>
        <begin position="59"/>
        <end position="78"/>
    </location>
</feature>
<dbReference type="GO" id="GO:0006099">
    <property type="term" value="P:tricarboxylic acid cycle"/>
    <property type="evidence" value="ECO:0007669"/>
    <property type="project" value="UniProtKB-UniPathway"/>
</dbReference>
<organism evidence="16 17">
    <name type="scientific">Candidatus Contendibacter odensensis</name>
    <dbReference type="NCBI Taxonomy" id="1400860"/>
    <lineage>
        <taxon>Bacteria</taxon>
        <taxon>Pseudomonadati</taxon>
        <taxon>Pseudomonadota</taxon>
        <taxon>Gammaproteobacteria</taxon>
        <taxon>Candidatus Competibacteraceae</taxon>
        <taxon>Candidatus Contendibacter</taxon>
    </lineage>
</organism>
<keyword evidence="11" id="KW-0249">Electron transport</keyword>
<keyword evidence="12 15" id="KW-1133">Transmembrane helix</keyword>
<reference evidence="16 17" key="1">
    <citation type="submission" date="2017-10" db="EMBL/GenBank/DDBJ databases">
        <title>Novel microbial diversity and functional potential in the marine mammal oral microbiome.</title>
        <authorList>
            <person name="Dudek N.K."/>
            <person name="Sun C.L."/>
            <person name="Burstein D."/>
            <person name="Kantor R.S."/>
            <person name="Aliaga Goltsman D.S."/>
            <person name="Bik E.M."/>
            <person name="Thomas B.C."/>
            <person name="Banfield J.F."/>
            <person name="Relman D.A."/>
        </authorList>
    </citation>
    <scope>NUCLEOTIDE SEQUENCE [LARGE SCALE GENOMIC DNA]</scope>
    <source>
        <strain evidence="16">DOLJORAL78_50_517</strain>
    </source>
</reference>
<comment type="pathway">
    <text evidence="4">Carbohydrate metabolism; tricarboxylic acid cycle.</text>
</comment>
<evidence type="ECO:0000256" key="9">
    <source>
        <dbReference type="ARBA" id="ARBA00022692"/>
    </source>
</evidence>
<keyword evidence="9 15" id="KW-0812">Transmembrane</keyword>
<evidence type="ECO:0000256" key="4">
    <source>
        <dbReference type="ARBA" id="ARBA00005163"/>
    </source>
</evidence>
<feature type="transmembrane region" description="Helical" evidence="15">
    <location>
        <begin position="28"/>
        <end position="47"/>
    </location>
</feature>
<dbReference type="Proteomes" id="UP000229278">
    <property type="component" value="Unassembled WGS sequence"/>
</dbReference>
<evidence type="ECO:0000256" key="15">
    <source>
        <dbReference type="SAM" id="Phobius"/>
    </source>
</evidence>
<evidence type="ECO:0000256" key="14">
    <source>
        <dbReference type="ARBA" id="ARBA00023136"/>
    </source>
</evidence>
<keyword evidence="8" id="KW-0349">Heme</keyword>
<evidence type="ECO:0000256" key="3">
    <source>
        <dbReference type="ARBA" id="ARBA00004141"/>
    </source>
</evidence>
<gene>
    <name evidence="16" type="primary">sdhD</name>
    <name evidence="16" type="ORF">CSA09_03815</name>
</gene>
<evidence type="ECO:0000256" key="6">
    <source>
        <dbReference type="ARBA" id="ARBA00022448"/>
    </source>
</evidence>
<dbReference type="InterPro" id="IPR000701">
    <property type="entry name" value="SuccDH_FuR_B_TM-su"/>
</dbReference>
<dbReference type="SUPFAM" id="SSF81343">
    <property type="entry name" value="Fumarate reductase respiratory complex transmembrane subunits"/>
    <property type="match status" value="1"/>
</dbReference>
<comment type="caution">
    <text evidence="16">The sequence shown here is derived from an EMBL/GenBank/DDBJ whole genome shotgun (WGS) entry which is preliminary data.</text>
</comment>
<evidence type="ECO:0000256" key="7">
    <source>
        <dbReference type="ARBA" id="ARBA00022532"/>
    </source>
</evidence>
<evidence type="ECO:0000256" key="12">
    <source>
        <dbReference type="ARBA" id="ARBA00022989"/>
    </source>
</evidence>
<evidence type="ECO:0000313" key="17">
    <source>
        <dbReference type="Proteomes" id="UP000229278"/>
    </source>
</evidence>
<sequence>MSIRTPLAHARGLGTAKDGTHHWWMQRVTSIALIPLVLWFAVSMLMYSQASYDVAQHWLASPVNAGLMVMLLVVMFYHAHLGMQVIYEDYVQPEWLKYTLLLVTQFVLFLLGAIAIIAVLKVALA</sequence>
<comment type="subcellular location">
    <subcellularLocation>
        <location evidence="3">Membrane</location>
        <topology evidence="3">Multi-pass membrane protein</topology>
    </subcellularLocation>
</comment>
<evidence type="ECO:0000256" key="1">
    <source>
        <dbReference type="ARBA" id="ARBA00001971"/>
    </source>
</evidence>
<dbReference type="AlphaFoldDB" id="A0A2G6PEP2"/>
<dbReference type="CDD" id="cd03495">
    <property type="entry name" value="SQR_TypeC_SdhD_like"/>
    <property type="match status" value="1"/>
</dbReference>
<evidence type="ECO:0000256" key="2">
    <source>
        <dbReference type="ARBA" id="ARBA00004050"/>
    </source>
</evidence>
<dbReference type="GO" id="GO:0046872">
    <property type="term" value="F:metal ion binding"/>
    <property type="evidence" value="ECO:0007669"/>
    <property type="project" value="UniProtKB-KW"/>
</dbReference>
<proteinExistence type="predicted"/>
<keyword evidence="14 15" id="KW-0472">Membrane</keyword>
<keyword evidence="7" id="KW-0816">Tricarboxylic acid cycle</keyword>
<comment type="cofactor">
    <cofactor evidence="1">
        <name>heme</name>
        <dbReference type="ChEBI" id="CHEBI:30413"/>
    </cofactor>
</comment>
<keyword evidence="10" id="KW-0479">Metal-binding</keyword>
<dbReference type="UniPathway" id="UPA00223"/>
<evidence type="ECO:0000256" key="10">
    <source>
        <dbReference type="ARBA" id="ARBA00022723"/>
    </source>
</evidence>
<dbReference type="GO" id="GO:0020037">
    <property type="term" value="F:heme binding"/>
    <property type="evidence" value="ECO:0007669"/>
    <property type="project" value="InterPro"/>
</dbReference>
<dbReference type="EMBL" id="PDTV01000008">
    <property type="protein sequence ID" value="PIE83031.1"/>
    <property type="molecule type" value="Genomic_DNA"/>
</dbReference>
<accession>A0A2G6PEP2</accession>
<evidence type="ECO:0000256" key="13">
    <source>
        <dbReference type="ARBA" id="ARBA00023004"/>
    </source>
</evidence>
<protein>
    <recommendedName>
        <fullName evidence="5">Succinate dehydrogenase hydrophobic membrane anchor subunit</fullName>
    </recommendedName>
</protein>
<comment type="function">
    <text evidence="2">Membrane-anchoring subunit of succinate dehydrogenase (SDH).</text>
</comment>
<keyword evidence="6" id="KW-0813">Transport</keyword>
<evidence type="ECO:0000256" key="5">
    <source>
        <dbReference type="ARBA" id="ARBA00019425"/>
    </source>
</evidence>
<dbReference type="InterPro" id="IPR034804">
    <property type="entry name" value="SQR/QFR_C/D"/>
</dbReference>